<evidence type="ECO:0000256" key="5">
    <source>
        <dbReference type="ARBA" id="ARBA00012369"/>
    </source>
</evidence>
<dbReference type="GO" id="GO:0006665">
    <property type="term" value="P:sphingolipid metabolic process"/>
    <property type="evidence" value="ECO:0007669"/>
    <property type="project" value="UniProtKB-KW"/>
</dbReference>
<proteinExistence type="inferred from homology"/>
<name>T1EJD1_HELRO</name>
<evidence type="ECO:0000256" key="6">
    <source>
        <dbReference type="ARBA" id="ARBA00022692"/>
    </source>
</evidence>
<evidence type="ECO:0000256" key="2">
    <source>
        <dbReference type="ARBA" id="ARBA00004760"/>
    </source>
</evidence>
<evidence type="ECO:0000256" key="4">
    <source>
        <dbReference type="ARBA" id="ARBA00006335"/>
    </source>
</evidence>
<dbReference type="RefSeq" id="XP_009012997.1">
    <property type="nucleotide sequence ID" value="XM_009014749.1"/>
</dbReference>
<keyword evidence="12" id="KW-0443">Lipid metabolism</keyword>
<dbReference type="InParanoid" id="T1EJD1"/>
<dbReference type="PANTHER" id="PTHR16320">
    <property type="entry name" value="SPHINGOMYELINASE FAMILY MEMBER"/>
    <property type="match status" value="1"/>
</dbReference>
<dbReference type="AlphaFoldDB" id="T1EJD1"/>
<dbReference type="GeneID" id="20196681"/>
<keyword evidence="7" id="KW-0479">Metal-binding</keyword>
<dbReference type="SUPFAM" id="SSF56219">
    <property type="entry name" value="DNase I-like"/>
    <property type="match status" value="1"/>
</dbReference>
<evidence type="ECO:0000256" key="14">
    <source>
        <dbReference type="SAM" id="SignalP"/>
    </source>
</evidence>
<evidence type="ECO:0000256" key="11">
    <source>
        <dbReference type="ARBA" id="ARBA00022989"/>
    </source>
</evidence>
<dbReference type="OMA" id="HAYEEHR"/>
<gene>
    <name evidence="17" type="primary">20196681</name>
    <name evidence="16" type="ORF">HELRODRAFT_143940</name>
</gene>
<evidence type="ECO:0000256" key="12">
    <source>
        <dbReference type="ARBA" id="ARBA00023098"/>
    </source>
</evidence>
<feature type="chain" id="PRO_5010979901" description="sphingomyelin phosphodiesterase" evidence="14">
    <location>
        <begin position="19"/>
        <end position="192"/>
    </location>
</feature>
<dbReference type="HOGENOM" id="CLU_034001_3_0_1"/>
<dbReference type="GO" id="GO:0016020">
    <property type="term" value="C:membrane"/>
    <property type="evidence" value="ECO:0007669"/>
    <property type="project" value="UniProtKB-SubCell"/>
</dbReference>
<dbReference type="EC" id="3.1.4.12" evidence="5"/>
<dbReference type="PANTHER" id="PTHR16320:SF24">
    <property type="entry name" value="PHOSPHODIESTERASE, PUTATIVE-RELATED"/>
    <property type="match status" value="1"/>
</dbReference>
<dbReference type="Proteomes" id="UP000015101">
    <property type="component" value="Unassembled WGS sequence"/>
</dbReference>
<comment type="similarity">
    <text evidence="4">Belongs to the neutral sphingomyelinase family.</text>
</comment>
<dbReference type="GO" id="GO:0046872">
    <property type="term" value="F:metal ion binding"/>
    <property type="evidence" value="ECO:0007669"/>
    <property type="project" value="UniProtKB-KW"/>
</dbReference>
<dbReference type="GO" id="GO:0004620">
    <property type="term" value="F:phospholipase activity"/>
    <property type="evidence" value="ECO:0000318"/>
    <property type="project" value="GO_Central"/>
</dbReference>
<keyword evidence="8" id="KW-0378">Hydrolase</keyword>
<evidence type="ECO:0000313" key="16">
    <source>
        <dbReference type="EMBL" id="ESO08975.1"/>
    </source>
</evidence>
<dbReference type="OrthoDB" id="387657at2759"/>
<dbReference type="KEGG" id="hro:HELRODRAFT_143940"/>
<feature type="signal peptide" evidence="14">
    <location>
        <begin position="1"/>
        <end position="18"/>
    </location>
</feature>
<comment type="subcellular location">
    <subcellularLocation>
        <location evidence="1">Membrane</location>
        <topology evidence="1">Multi-pass membrane protein</topology>
    </subcellularLocation>
</comment>
<evidence type="ECO:0000313" key="18">
    <source>
        <dbReference type="Proteomes" id="UP000015101"/>
    </source>
</evidence>
<dbReference type="Pfam" id="PF03372">
    <property type="entry name" value="Exo_endo_phos"/>
    <property type="match status" value="1"/>
</dbReference>
<evidence type="ECO:0000313" key="17">
    <source>
        <dbReference type="EnsemblMetazoa" id="HelroP143940"/>
    </source>
</evidence>
<feature type="domain" description="Endonuclease/exonuclease/phosphatase" evidence="15">
    <location>
        <begin position="10"/>
        <end position="191"/>
    </location>
</feature>
<dbReference type="InterPro" id="IPR038772">
    <property type="entry name" value="Sph/SMPD2-like"/>
</dbReference>
<sequence length="192" mass="22036">MTTVKLKVLTLNCWFVLGVFVPLACKDRLERMKEIGRELSVGNYDIVFLQEVWLKSDYQLLCQYILPAMPYTHYYYSGIIGSGLCLFSKFKIIETSQFRSLFSLNGYAHRLMCGDWMADKSVGFAKILLEPGSIKLNAYTTHLHAQYSEDNTYHAYEEHRCLQSFELAKFLRDTSCSCDCVVVGGDFNITPN</sequence>
<dbReference type="eggNOG" id="KOG3873">
    <property type="taxonomic scope" value="Eukaryota"/>
</dbReference>
<dbReference type="EnsemblMetazoa" id="HelroT143940">
    <property type="protein sequence ID" value="HelroP143940"/>
    <property type="gene ID" value="HelroG143940"/>
</dbReference>
<comment type="pathway">
    <text evidence="2">Lipid metabolism; sphingolipid metabolism.</text>
</comment>
<dbReference type="InterPro" id="IPR005135">
    <property type="entry name" value="Endo/exonuclease/phosphatase"/>
</dbReference>
<reference evidence="16 18" key="2">
    <citation type="journal article" date="2013" name="Nature">
        <title>Insights into bilaterian evolution from three spiralian genomes.</title>
        <authorList>
            <person name="Simakov O."/>
            <person name="Marletaz F."/>
            <person name="Cho S.J."/>
            <person name="Edsinger-Gonzales E."/>
            <person name="Havlak P."/>
            <person name="Hellsten U."/>
            <person name="Kuo D.H."/>
            <person name="Larsson T."/>
            <person name="Lv J."/>
            <person name="Arendt D."/>
            <person name="Savage R."/>
            <person name="Osoegawa K."/>
            <person name="de Jong P."/>
            <person name="Grimwood J."/>
            <person name="Chapman J.A."/>
            <person name="Shapiro H."/>
            <person name="Aerts A."/>
            <person name="Otillar R.P."/>
            <person name="Terry A.Y."/>
            <person name="Boore J.L."/>
            <person name="Grigoriev I.V."/>
            <person name="Lindberg D.R."/>
            <person name="Seaver E.C."/>
            <person name="Weisblat D.A."/>
            <person name="Putnam N.H."/>
            <person name="Rokhsar D.S."/>
        </authorList>
    </citation>
    <scope>NUCLEOTIDE SEQUENCE</scope>
</reference>
<evidence type="ECO:0000256" key="3">
    <source>
        <dbReference type="ARBA" id="ARBA00004991"/>
    </source>
</evidence>
<keyword evidence="6" id="KW-0812">Transmembrane</keyword>
<accession>T1EJD1</accession>
<comment type="pathway">
    <text evidence="3">Sphingolipid metabolism.</text>
</comment>
<keyword evidence="18" id="KW-1185">Reference proteome</keyword>
<keyword evidence="10" id="KW-0746">Sphingolipid metabolism</keyword>
<evidence type="ECO:0000256" key="9">
    <source>
        <dbReference type="ARBA" id="ARBA00022842"/>
    </source>
</evidence>
<protein>
    <recommendedName>
        <fullName evidence="5">sphingomyelin phosphodiesterase</fullName>
        <ecNumber evidence="5">3.1.4.12</ecNumber>
    </recommendedName>
</protein>
<evidence type="ECO:0000259" key="15">
    <source>
        <dbReference type="Pfam" id="PF03372"/>
    </source>
</evidence>
<evidence type="ECO:0000256" key="10">
    <source>
        <dbReference type="ARBA" id="ARBA00022919"/>
    </source>
</evidence>
<keyword evidence="14" id="KW-0732">Signal</keyword>
<evidence type="ECO:0000256" key="8">
    <source>
        <dbReference type="ARBA" id="ARBA00022801"/>
    </source>
</evidence>
<organism evidence="17 18">
    <name type="scientific">Helobdella robusta</name>
    <name type="common">Californian leech</name>
    <dbReference type="NCBI Taxonomy" id="6412"/>
    <lineage>
        <taxon>Eukaryota</taxon>
        <taxon>Metazoa</taxon>
        <taxon>Spiralia</taxon>
        <taxon>Lophotrochozoa</taxon>
        <taxon>Annelida</taxon>
        <taxon>Clitellata</taxon>
        <taxon>Hirudinea</taxon>
        <taxon>Rhynchobdellida</taxon>
        <taxon>Glossiphoniidae</taxon>
        <taxon>Helobdella</taxon>
    </lineage>
</organism>
<evidence type="ECO:0000256" key="13">
    <source>
        <dbReference type="ARBA" id="ARBA00023136"/>
    </source>
</evidence>
<dbReference type="Gene3D" id="3.60.10.10">
    <property type="entry name" value="Endonuclease/exonuclease/phosphatase"/>
    <property type="match status" value="1"/>
</dbReference>
<evidence type="ECO:0000256" key="1">
    <source>
        <dbReference type="ARBA" id="ARBA00004141"/>
    </source>
</evidence>
<dbReference type="STRING" id="6412.T1EJD1"/>
<reference evidence="17" key="3">
    <citation type="submission" date="2015-06" db="UniProtKB">
        <authorList>
            <consortium name="EnsemblMetazoa"/>
        </authorList>
    </citation>
    <scope>IDENTIFICATION</scope>
</reference>
<dbReference type="InterPro" id="IPR036691">
    <property type="entry name" value="Endo/exonu/phosph_ase_sf"/>
</dbReference>
<dbReference type="EMBL" id="KB096023">
    <property type="protein sequence ID" value="ESO08975.1"/>
    <property type="molecule type" value="Genomic_DNA"/>
</dbReference>
<keyword evidence="11" id="KW-1133">Transmembrane helix</keyword>
<dbReference type="CTD" id="20196681"/>
<evidence type="ECO:0000256" key="7">
    <source>
        <dbReference type="ARBA" id="ARBA00022723"/>
    </source>
</evidence>
<dbReference type="GO" id="GO:0004767">
    <property type="term" value="F:sphingomyelin phosphodiesterase activity"/>
    <property type="evidence" value="ECO:0007669"/>
    <property type="project" value="UniProtKB-EC"/>
</dbReference>
<keyword evidence="13" id="KW-0472">Membrane</keyword>
<keyword evidence="9" id="KW-0460">Magnesium</keyword>
<reference evidence="18" key="1">
    <citation type="submission" date="2012-12" db="EMBL/GenBank/DDBJ databases">
        <authorList>
            <person name="Hellsten U."/>
            <person name="Grimwood J."/>
            <person name="Chapman J.A."/>
            <person name="Shapiro H."/>
            <person name="Aerts A."/>
            <person name="Otillar R.P."/>
            <person name="Terry A.Y."/>
            <person name="Boore J.L."/>
            <person name="Simakov O."/>
            <person name="Marletaz F."/>
            <person name="Cho S.-J."/>
            <person name="Edsinger-Gonzales E."/>
            <person name="Havlak P."/>
            <person name="Kuo D.-H."/>
            <person name="Larsson T."/>
            <person name="Lv J."/>
            <person name="Arendt D."/>
            <person name="Savage R."/>
            <person name="Osoegawa K."/>
            <person name="de Jong P."/>
            <person name="Lindberg D.R."/>
            <person name="Seaver E.C."/>
            <person name="Weisblat D.A."/>
            <person name="Putnam N.H."/>
            <person name="Grigoriev I.V."/>
            <person name="Rokhsar D.S."/>
        </authorList>
    </citation>
    <scope>NUCLEOTIDE SEQUENCE</scope>
</reference>
<dbReference type="EMBL" id="AMQM01003143">
    <property type="status" value="NOT_ANNOTATED_CDS"/>
    <property type="molecule type" value="Genomic_DNA"/>
</dbReference>